<dbReference type="SUPFAM" id="SSF53335">
    <property type="entry name" value="S-adenosyl-L-methionine-dependent methyltransferases"/>
    <property type="match status" value="1"/>
</dbReference>
<dbReference type="PANTHER" id="PTHR43861:SF1">
    <property type="entry name" value="TRANS-ACONITATE 2-METHYLTRANSFERASE"/>
    <property type="match status" value="1"/>
</dbReference>
<evidence type="ECO:0000256" key="2">
    <source>
        <dbReference type="ARBA" id="ARBA00022679"/>
    </source>
</evidence>
<dbReference type="PANTHER" id="PTHR43861">
    <property type="entry name" value="TRANS-ACONITATE 2-METHYLTRANSFERASE-RELATED"/>
    <property type="match status" value="1"/>
</dbReference>
<reference evidence="5" key="1">
    <citation type="submission" date="2016-10" db="EMBL/GenBank/DDBJ databases">
        <authorList>
            <person name="Varghese N."/>
            <person name="Submissions S."/>
        </authorList>
    </citation>
    <scope>NUCLEOTIDE SEQUENCE [LARGE SCALE GENOMIC DNA]</scope>
    <source>
        <strain evidence="5">DSM 22361</strain>
    </source>
</reference>
<dbReference type="OrthoDB" id="9789123at2"/>
<dbReference type="InterPro" id="IPR029063">
    <property type="entry name" value="SAM-dependent_MTases_sf"/>
</dbReference>
<evidence type="ECO:0000313" key="5">
    <source>
        <dbReference type="Proteomes" id="UP000236731"/>
    </source>
</evidence>
<gene>
    <name evidence="4" type="ORF">SAMN05421877_106125</name>
</gene>
<dbReference type="GO" id="GO:0032259">
    <property type="term" value="P:methylation"/>
    <property type="evidence" value="ECO:0007669"/>
    <property type="project" value="UniProtKB-KW"/>
</dbReference>
<protein>
    <submittedName>
        <fullName evidence="4">Trans-aconitate 2-methyltransferase</fullName>
    </submittedName>
</protein>
<dbReference type="RefSeq" id="WP_103906299.1">
    <property type="nucleotide sequence ID" value="NZ_CP049246.1"/>
</dbReference>
<name>A0A1H5YUU2_9SPHI</name>
<evidence type="ECO:0000313" key="4">
    <source>
        <dbReference type="EMBL" id="SEG27502.1"/>
    </source>
</evidence>
<dbReference type="Gene3D" id="3.40.50.150">
    <property type="entry name" value="Vaccinia Virus protein VP39"/>
    <property type="match status" value="1"/>
</dbReference>
<dbReference type="Pfam" id="PF13649">
    <property type="entry name" value="Methyltransf_25"/>
    <property type="match status" value="1"/>
</dbReference>
<dbReference type="AlphaFoldDB" id="A0A1H5YUU2"/>
<dbReference type="InterPro" id="IPR041698">
    <property type="entry name" value="Methyltransf_25"/>
</dbReference>
<dbReference type="EMBL" id="FNUT01000006">
    <property type="protein sequence ID" value="SEG27502.1"/>
    <property type="molecule type" value="Genomic_DNA"/>
</dbReference>
<proteinExistence type="predicted"/>
<organism evidence="4 5">
    <name type="scientific">Sphingobacterium lactis</name>
    <dbReference type="NCBI Taxonomy" id="797291"/>
    <lineage>
        <taxon>Bacteria</taxon>
        <taxon>Pseudomonadati</taxon>
        <taxon>Bacteroidota</taxon>
        <taxon>Sphingobacteriia</taxon>
        <taxon>Sphingobacteriales</taxon>
        <taxon>Sphingobacteriaceae</taxon>
        <taxon>Sphingobacterium</taxon>
    </lineage>
</organism>
<evidence type="ECO:0000256" key="1">
    <source>
        <dbReference type="ARBA" id="ARBA00022603"/>
    </source>
</evidence>
<dbReference type="Gene3D" id="1.10.150.290">
    <property type="entry name" value="S-adenosyl-L-methionine-dependent methyltransferases"/>
    <property type="match status" value="1"/>
</dbReference>
<evidence type="ECO:0000259" key="3">
    <source>
        <dbReference type="Pfam" id="PF13649"/>
    </source>
</evidence>
<feature type="domain" description="Methyltransferase" evidence="3">
    <location>
        <begin position="34"/>
        <end position="125"/>
    </location>
</feature>
<keyword evidence="5" id="KW-1185">Reference proteome</keyword>
<accession>A0A1H5YUU2</accession>
<keyword evidence="1 4" id="KW-0489">Methyltransferase</keyword>
<dbReference type="GO" id="GO:0030798">
    <property type="term" value="F:trans-aconitate 2-methyltransferase activity"/>
    <property type="evidence" value="ECO:0007669"/>
    <property type="project" value="InterPro"/>
</dbReference>
<sequence length="256" mass="28934">MPWNPELYNRFKDIRYKPFYDLLGLLKEYDPKTIIDLGCGTGEQTAILTRHFKEASVLGIDSSATMLAQAQAYNLSRLTFQHIGIEEILASGQQWDLVFSNAALQWVDGHEKLFKELVSVVKPGGQLAVQMPVQDENKLNQLLLQLAKEDPFTGYLQGFVRESPVLNLDAYAQLLFDEGLLDLDISMRVYPIIAEDPQELVDFISGSAMIPYLERLNSEQAAEFTEAFKQRVAAAWPKFPAIYAFKRLLLVGTKRG</sequence>
<dbReference type="InterPro" id="IPR023149">
    <property type="entry name" value="Trans_acon_MeTrfase_C"/>
</dbReference>
<dbReference type="CDD" id="cd02440">
    <property type="entry name" value="AdoMet_MTases"/>
    <property type="match status" value="1"/>
</dbReference>
<keyword evidence="2 4" id="KW-0808">Transferase</keyword>
<dbReference type="Proteomes" id="UP000236731">
    <property type="component" value="Unassembled WGS sequence"/>
</dbReference>